<evidence type="ECO:0000313" key="2">
    <source>
        <dbReference type="Ensembl" id="ENSLLTP00000004669.1"/>
    </source>
</evidence>
<evidence type="ECO:0000313" key="3">
    <source>
        <dbReference type="Proteomes" id="UP000694406"/>
    </source>
</evidence>
<dbReference type="PROSITE" id="PS00107">
    <property type="entry name" value="PROTEIN_KINASE_ATP"/>
    <property type="match status" value="1"/>
</dbReference>
<dbReference type="SUPFAM" id="SSF56112">
    <property type="entry name" value="Protein kinase-like (PK-like)"/>
    <property type="match status" value="1"/>
</dbReference>
<name>A0A8C5RQ57_LATLA</name>
<accession>A0A8C5RQ57</accession>
<protein>
    <recommendedName>
        <fullName evidence="4">Protein kinase domain-containing protein</fullName>
    </recommendedName>
</protein>
<dbReference type="AlphaFoldDB" id="A0A8C5RQ57"/>
<organism evidence="2 3">
    <name type="scientific">Laticauda laticaudata</name>
    <name type="common">Blue-ringed sea krait</name>
    <name type="synonym">Blue-lipped sea krait</name>
    <dbReference type="NCBI Taxonomy" id="8630"/>
    <lineage>
        <taxon>Eukaryota</taxon>
        <taxon>Metazoa</taxon>
        <taxon>Chordata</taxon>
        <taxon>Craniata</taxon>
        <taxon>Vertebrata</taxon>
        <taxon>Euteleostomi</taxon>
        <taxon>Lepidosauria</taxon>
        <taxon>Squamata</taxon>
        <taxon>Bifurcata</taxon>
        <taxon>Unidentata</taxon>
        <taxon>Episquamata</taxon>
        <taxon>Toxicofera</taxon>
        <taxon>Serpentes</taxon>
        <taxon>Colubroidea</taxon>
        <taxon>Elapidae</taxon>
        <taxon>Laticaudinae</taxon>
        <taxon>Laticauda</taxon>
    </lineage>
</organism>
<dbReference type="GO" id="GO:0005524">
    <property type="term" value="F:ATP binding"/>
    <property type="evidence" value="ECO:0007669"/>
    <property type="project" value="UniProtKB-UniRule"/>
</dbReference>
<dbReference type="InterPro" id="IPR011009">
    <property type="entry name" value="Kinase-like_dom_sf"/>
</dbReference>
<sequence>SVRFQAYHSIRYTCLFSKITCFKNFSIGALTDIEKLYQAVPQLANVFRIKGKIGEGTFSSVYLAVGQLRGGLEEKVALKHLIPTSHPVRIAAELQCLIIAGYVWR</sequence>
<dbReference type="InterPro" id="IPR017441">
    <property type="entry name" value="Protein_kinase_ATP_BS"/>
</dbReference>
<feature type="binding site" evidence="1">
    <location>
        <position position="79"/>
    </location>
    <ligand>
        <name>ATP</name>
        <dbReference type="ChEBI" id="CHEBI:30616"/>
    </ligand>
</feature>
<dbReference type="Gene3D" id="3.30.200.20">
    <property type="entry name" value="Phosphorylase Kinase, domain 1"/>
    <property type="match status" value="1"/>
</dbReference>
<dbReference type="Proteomes" id="UP000694406">
    <property type="component" value="Unplaced"/>
</dbReference>
<keyword evidence="3" id="KW-1185">Reference proteome</keyword>
<reference evidence="2" key="1">
    <citation type="submission" date="2025-08" db="UniProtKB">
        <authorList>
            <consortium name="Ensembl"/>
        </authorList>
    </citation>
    <scope>IDENTIFICATION</scope>
</reference>
<proteinExistence type="predicted"/>
<keyword evidence="1" id="KW-0067">ATP-binding</keyword>
<dbReference type="Ensembl" id="ENSLLTT00000004862.1">
    <property type="protein sequence ID" value="ENSLLTP00000004669.1"/>
    <property type="gene ID" value="ENSLLTG00000003561.1"/>
</dbReference>
<dbReference type="GeneTree" id="ENSGT00550000075011"/>
<keyword evidence="1" id="KW-0547">Nucleotide-binding</keyword>
<evidence type="ECO:0000256" key="1">
    <source>
        <dbReference type="PROSITE-ProRule" id="PRU10141"/>
    </source>
</evidence>
<evidence type="ECO:0008006" key="4">
    <source>
        <dbReference type="Google" id="ProtNLM"/>
    </source>
</evidence>
<reference evidence="2" key="2">
    <citation type="submission" date="2025-09" db="UniProtKB">
        <authorList>
            <consortium name="Ensembl"/>
        </authorList>
    </citation>
    <scope>IDENTIFICATION</scope>
</reference>